<keyword evidence="3" id="KW-1035">Host cytoplasm</keyword>
<dbReference type="SUPFAM" id="SSF53098">
    <property type="entry name" value="Ribonuclease H-like"/>
    <property type="match status" value="1"/>
</dbReference>
<dbReference type="GO" id="GO:0015074">
    <property type="term" value="P:DNA integration"/>
    <property type="evidence" value="ECO:0007669"/>
    <property type="project" value="UniProtKB-KW"/>
</dbReference>
<reference evidence="6 7" key="1">
    <citation type="submission" date="2013-07" db="EMBL/GenBank/DDBJ databases">
        <authorList>
            <person name="Chung I.-Y."/>
            <person name="Cho Y.-H."/>
        </authorList>
    </citation>
    <scope>NUCLEOTIDE SEQUENCE [LARGE SCALE GENOMIC DNA]</scope>
</reference>
<accession>A0A075CI61</accession>
<dbReference type="InterPro" id="IPR001584">
    <property type="entry name" value="Integrase_cat-core"/>
</dbReference>
<protein>
    <submittedName>
        <fullName evidence="6">Transposase A</fullName>
    </submittedName>
</protein>
<sequence length="690" mass="77874">MSEWFMPTKLAGLPGLPTTDRGVRKLAEREGWKKQKHSGRGGGYEYHVSALPKETRAALLNAALGEVATKVVRQETQLALVETNRQQLVADARQGVLHALDLMMARTGYSRKRSITLMLDMARLGQVEPQLLAMLKMARDPRGRPSADGLPSVRSLERFLDQAERGALVPKVRRPDMSVPDWAPAFMTIYQGPEKRSARAAHALLEKHWQGQMPSLDQVYAFLRKVGNVSREVGRMGEHEIKALRPFIRRDFTKLLPTDVYSCDGHTFDAEVQHPMHGRPFRPEITTIIDIRTRRIPGWSTGLAESALVVVDALRDACTKGGIPAIFYVDNGSGYINHMMRDEAVGLMGRLGIDMKNSLPYNSQARGVIERVHQSLWIRAAKELPGYIGADMDRQAKLATFKLTRRAIAKGGTMPLMSWESFVAFCEQQIAEYNDRPHSSLPRIVDPNTGRRRHMTPNEAWALHEADGFRPMRVTDDEARPLFRPQVLRTVRRCELEFIGNRYFARELEEFHGDQVAVGYDIHDASKVWVYDGEGRFLCTAELNGNSRDYMPASYVERAREKRAEAREKRALAHLDEIRAERDGGYALEMDAPLSIPGLGTITPEQLRSRSAATLEMQAERIDEPRPAAATAQATTAQVFTLPTAPAQRYRQWCELAERQRSGQPIEPDAAQWFEVYPKSKEFAAQQRQA</sequence>
<dbReference type="PROSITE" id="PS51702">
    <property type="entry name" value="HTH_MU"/>
    <property type="match status" value="1"/>
</dbReference>
<name>A0A075CI61_9CAUD</name>
<evidence type="ECO:0000313" key="6">
    <source>
        <dbReference type="EMBL" id="AGZ17201.1"/>
    </source>
</evidence>
<dbReference type="OrthoDB" id="636at10239"/>
<dbReference type="SUPFAM" id="SSF46955">
    <property type="entry name" value="Putative DNA-binding domain"/>
    <property type="match status" value="1"/>
</dbReference>
<dbReference type="PROSITE" id="PS50994">
    <property type="entry name" value="INTEGRASE"/>
    <property type="match status" value="1"/>
</dbReference>
<dbReference type="GO" id="GO:0003677">
    <property type="term" value="F:DNA binding"/>
    <property type="evidence" value="ECO:0007669"/>
    <property type="project" value="InterPro"/>
</dbReference>
<dbReference type="InterPro" id="IPR036397">
    <property type="entry name" value="RNaseH_sf"/>
</dbReference>
<dbReference type="Pfam" id="PF09299">
    <property type="entry name" value="Mu-transpos_C"/>
    <property type="match status" value="1"/>
</dbReference>
<dbReference type="InterPro" id="IPR009061">
    <property type="entry name" value="DNA-bd_dom_put_sf"/>
</dbReference>
<dbReference type="InterPro" id="IPR012337">
    <property type="entry name" value="RNaseH-like_sf"/>
</dbReference>
<organism evidence="6 7">
    <name type="scientific">Pseudomonas phage MP48</name>
    <dbReference type="NCBI Taxonomy" id="1391190"/>
    <lineage>
        <taxon>Viruses</taxon>
        <taxon>Duplodnaviria</taxon>
        <taxon>Heunggongvirae</taxon>
        <taxon>Uroviricota</taxon>
        <taxon>Caudoviricetes</taxon>
        <taxon>Casadabanvirus</taxon>
        <taxon>Casadabanvirus MP48</taxon>
    </lineage>
</organism>
<evidence type="ECO:0000313" key="7">
    <source>
        <dbReference type="Proteomes" id="UP000028560"/>
    </source>
</evidence>
<dbReference type="GeneID" id="20283544"/>
<gene>
    <name evidence="6" type="ORF">MP48_006</name>
</gene>
<dbReference type="InterPro" id="IPR036388">
    <property type="entry name" value="WH-like_DNA-bd_sf"/>
</dbReference>
<dbReference type="Gene3D" id="1.10.10.10">
    <property type="entry name" value="Winged helix-like DNA-binding domain superfamily/Winged helix DNA-binding domain"/>
    <property type="match status" value="1"/>
</dbReference>
<dbReference type="SUPFAM" id="SSF50610">
    <property type="entry name" value="mu transposase, C-terminal domain"/>
    <property type="match status" value="1"/>
</dbReference>
<dbReference type="Pfam" id="PF02316">
    <property type="entry name" value="HTH_Tnp_Mu_1"/>
    <property type="match status" value="1"/>
</dbReference>
<dbReference type="GO" id="GO:0030430">
    <property type="term" value="C:host cell cytoplasm"/>
    <property type="evidence" value="ECO:0007669"/>
    <property type="project" value="UniProtKB-SubCell"/>
</dbReference>
<comment type="subcellular location">
    <subcellularLocation>
        <location evidence="1">Host cytoplasm</location>
    </subcellularLocation>
</comment>
<evidence type="ECO:0000256" key="3">
    <source>
        <dbReference type="ARBA" id="ARBA00023200"/>
    </source>
</evidence>
<proteinExistence type="predicted"/>
<dbReference type="Proteomes" id="UP000028560">
    <property type="component" value="Segment"/>
</dbReference>
<keyword evidence="7" id="KW-1185">Reference proteome</keyword>
<evidence type="ECO:0000256" key="2">
    <source>
        <dbReference type="ARBA" id="ARBA00022908"/>
    </source>
</evidence>
<dbReference type="KEGG" id="vg:20283544"/>
<feature type="domain" description="Integrase catalytic" evidence="4">
    <location>
        <begin position="253"/>
        <end position="423"/>
    </location>
</feature>
<dbReference type="EMBL" id="KF475786">
    <property type="protein sequence ID" value="AGZ17201.1"/>
    <property type="molecule type" value="Genomic_DNA"/>
</dbReference>
<dbReference type="Gene3D" id="3.30.420.10">
    <property type="entry name" value="Ribonuclease H-like superfamily/Ribonuclease H"/>
    <property type="match status" value="1"/>
</dbReference>
<evidence type="ECO:0000259" key="5">
    <source>
        <dbReference type="PROSITE" id="PS51702"/>
    </source>
</evidence>
<evidence type="ECO:0000259" key="4">
    <source>
        <dbReference type="PROSITE" id="PS50994"/>
    </source>
</evidence>
<dbReference type="InterPro" id="IPR009004">
    <property type="entry name" value="Transposase_Mu_C"/>
</dbReference>
<feature type="domain" description="HTH Mu-type" evidence="5">
    <location>
        <begin position="1"/>
        <end position="67"/>
    </location>
</feature>
<dbReference type="InterPro" id="IPR015378">
    <property type="entry name" value="Transposase-like_Mu_C"/>
</dbReference>
<dbReference type="Gene3D" id="2.30.30.130">
    <property type="entry name" value="Transposase, Mu, C-terminal"/>
    <property type="match status" value="1"/>
</dbReference>
<dbReference type="InterPro" id="IPR003314">
    <property type="entry name" value="Mu-type_HTH"/>
</dbReference>
<evidence type="ECO:0000256" key="1">
    <source>
        <dbReference type="ARBA" id="ARBA00004192"/>
    </source>
</evidence>
<dbReference type="RefSeq" id="YP_009055234.1">
    <property type="nucleotide sequence ID" value="NC_024782.1"/>
</dbReference>
<keyword evidence="2" id="KW-0229">DNA integration</keyword>